<name>A0A974PC70_9BACL</name>
<dbReference type="Gene3D" id="3.30.565.10">
    <property type="entry name" value="Histidine kinase-like ATPase, C-terminal domain"/>
    <property type="match status" value="1"/>
</dbReference>
<reference evidence="1 2" key="1">
    <citation type="submission" date="2021-01" db="EMBL/GenBank/DDBJ databases">
        <title>Whole genome sequence of Paenibacillus sonchi LMG 24727 for comparative genomics.</title>
        <authorList>
            <person name="Lee G."/>
            <person name="Kim M.-J."/>
            <person name="Lim K."/>
            <person name="Shin J.-H."/>
        </authorList>
    </citation>
    <scope>NUCLEOTIDE SEQUENCE [LARGE SCALE GENOMIC DNA]</scope>
    <source>
        <strain evidence="1 2">LMG 24727</strain>
    </source>
</reference>
<sequence>MIASEKLCDIHQIHDWLNQCAQSYHQLKIRDRITIDLSQLNYVTPLGCTTLLSTLCFLEKHFYLDTVVPQVRRIEDTNVVSYMERMNFFQLCPCDVRLSFENELDMGVLYSRKRYNKENSLNEITLCSSDMDVEKFDSSLKRILRNKGIAANQVSNISRIVTELGLNSVEHGKHNDEVSCYYSVQSYSAGKMGIAICDSGVGIVESLESHIDSYDDDDVVRQAIFTNASSRGKEREKACLMLEMWP</sequence>
<dbReference type="KEGG" id="pson:JI735_33150"/>
<keyword evidence="2" id="KW-1185">Reference proteome</keyword>
<evidence type="ECO:0000313" key="1">
    <source>
        <dbReference type="EMBL" id="QQZ61170.1"/>
    </source>
</evidence>
<protein>
    <submittedName>
        <fullName evidence="1">Uncharacterized protein</fullName>
    </submittedName>
</protein>
<dbReference type="RefSeq" id="WP_202676854.1">
    <property type="nucleotide sequence ID" value="NZ_CP068595.1"/>
</dbReference>
<dbReference type="Proteomes" id="UP000595841">
    <property type="component" value="Chromosome"/>
</dbReference>
<organism evidence="1 2">
    <name type="scientific">Paenibacillus sonchi</name>
    <dbReference type="NCBI Taxonomy" id="373687"/>
    <lineage>
        <taxon>Bacteria</taxon>
        <taxon>Bacillati</taxon>
        <taxon>Bacillota</taxon>
        <taxon>Bacilli</taxon>
        <taxon>Bacillales</taxon>
        <taxon>Paenibacillaceae</taxon>
        <taxon>Paenibacillus</taxon>
        <taxon>Paenibacillus sonchi group</taxon>
    </lineage>
</organism>
<accession>A0A974PC70</accession>
<dbReference type="InterPro" id="IPR036890">
    <property type="entry name" value="HATPase_C_sf"/>
</dbReference>
<dbReference type="EMBL" id="CP068595">
    <property type="protein sequence ID" value="QQZ61170.1"/>
    <property type="molecule type" value="Genomic_DNA"/>
</dbReference>
<evidence type="ECO:0000313" key="2">
    <source>
        <dbReference type="Proteomes" id="UP000595841"/>
    </source>
</evidence>
<proteinExistence type="predicted"/>
<dbReference type="AlphaFoldDB" id="A0A974PC70"/>
<gene>
    <name evidence="1" type="ORF">JI735_33150</name>
</gene>